<evidence type="ECO:0000259" key="7">
    <source>
        <dbReference type="Pfam" id="PF00590"/>
    </source>
</evidence>
<dbReference type="NCBIfam" id="TIGR00096">
    <property type="entry name" value="16S rRNA (cytidine(1402)-2'-O)-methyltransferase"/>
    <property type="match status" value="1"/>
</dbReference>
<gene>
    <name evidence="6" type="primary">rsmI</name>
    <name evidence="9" type="ORF">Llon_0922</name>
</gene>
<dbReference type="InterPro" id="IPR000878">
    <property type="entry name" value="4pyrrol_Mease"/>
</dbReference>
<keyword evidence="10" id="KW-1185">Reference proteome</keyword>
<keyword evidence="1 6" id="KW-0963">Cytoplasm</keyword>
<dbReference type="AlphaFoldDB" id="A0A0W0VP75"/>
<name>A0A0W0VP75_9GAMM</name>
<dbReference type="CDD" id="cd11648">
    <property type="entry name" value="RsmI"/>
    <property type="match status" value="1"/>
</dbReference>
<comment type="catalytic activity">
    <reaction evidence="6">
        <text>cytidine(1402) in 16S rRNA + S-adenosyl-L-methionine = 2'-O-methylcytidine(1402) in 16S rRNA + S-adenosyl-L-homocysteine + H(+)</text>
        <dbReference type="Rhea" id="RHEA:42924"/>
        <dbReference type="Rhea" id="RHEA-COMP:10285"/>
        <dbReference type="Rhea" id="RHEA-COMP:10286"/>
        <dbReference type="ChEBI" id="CHEBI:15378"/>
        <dbReference type="ChEBI" id="CHEBI:57856"/>
        <dbReference type="ChEBI" id="CHEBI:59789"/>
        <dbReference type="ChEBI" id="CHEBI:74495"/>
        <dbReference type="ChEBI" id="CHEBI:82748"/>
        <dbReference type="EC" id="2.1.1.198"/>
    </reaction>
</comment>
<dbReference type="PANTHER" id="PTHR46111:SF1">
    <property type="entry name" value="RIBOSOMAL RNA SMALL SUBUNIT METHYLTRANSFERASE I"/>
    <property type="match status" value="1"/>
</dbReference>
<dbReference type="OrthoDB" id="9809084at2"/>
<dbReference type="PROSITE" id="PS01296">
    <property type="entry name" value="RSMI"/>
    <property type="match status" value="1"/>
</dbReference>
<dbReference type="Gene3D" id="3.40.1010.10">
    <property type="entry name" value="Cobalt-precorrin-4 Transmethylase, Domain 1"/>
    <property type="match status" value="1"/>
</dbReference>
<comment type="function">
    <text evidence="6">Catalyzes the 2'-O-methylation of the ribose of cytidine 1402 (C1402) in 16S rRNA.</text>
</comment>
<sequence>MITASATTHDAQGSLFIVATPIGNRDDISFRALETLKNVDLILAEDTRHSRPLLTSFGITKPLSSLHAHNEAQKSEAIIAALRSGKSIAIISDAGTPLISDPGFPLVRKARELGIPVVPIPGPSALITALSAAGVPCDLFTFAGFLPAKEAARRERLSTLASLSHTLVFYESTHRIIDAVSDIAAVFGECSELVLAKELTKAFERFIQGSCAEVLAWLKEESARSKGEFVLILPPRKAGEDKTKSEKLLSLLLAELPLKQAVKLASAISGLPKNELYQKALILNKQSG</sequence>
<evidence type="ECO:0000256" key="1">
    <source>
        <dbReference type="ARBA" id="ARBA00022490"/>
    </source>
</evidence>
<dbReference type="EMBL" id="LNYK01000014">
    <property type="protein sequence ID" value="KTD21757.1"/>
    <property type="molecule type" value="Genomic_DNA"/>
</dbReference>
<evidence type="ECO:0000313" key="9">
    <source>
        <dbReference type="EMBL" id="KTD21757.1"/>
    </source>
</evidence>
<dbReference type="EC" id="2.1.1.198" evidence="6"/>
<evidence type="ECO:0000256" key="5">
    <source>
        <dbReference type="ARBA" id="ARBA00022691"/>
    </source>
</evidence>
<feature type="domain" description="Tetrapyrrole methylase" evidence="7">
    <location>
        <begin position="15"/>
        <end position="214"/>
    </location>
</feature>
<evidence type="ECO:0000256" key="3">
    <source>
        <dbReference type="ARBA" id="ARBA00022603"/>
    </source>
</evidence>
<comment type="caution">
    <text evidence="9">The sequence shown here is derived from an EMBL/GenBank/DDBJ whole genome shotgun (WGS) entry which is preliminary data.</text>
</comment>
<dbReference type="InterPro" id="IPR018063">
    <property type="entry name" value="SAM_MeTrfase_RsmI_CS"/>
</dbReference>
<dbReference type="Gene3D" id="3.30.950.10">
    <property type="entry name" value="Methyltransferase, Cobalt-precorrin-4 Transmethylase, Domain 2"/>
    <property type="match status" value="1"/>
</dbReference>
<dbReference type="InterPro" id="IPR053910">
    <property type="entry name" value="RsmI_HTH"/>
</dbReference>
<comment type="subcellular location">
    <subcellularLocation>
        <location evidence="6">Cytoplasm</location>
    </subcellularLocation>
</comment>
<comment type="similarity">
    <text evidence="6">Belongs to the methyltransferase superfamily. RsmI family.</text>
</comment>
<keyword evidence="4 6" id="KW-0808">Transferase</keyword>
<dbReference type="SUPFAM" id="SSF53790">
    <property type="entry name" value="Tetrapyrrole methylase"/>
    <property type="match status" value="1"/>
</dbReference>
<dbReference type="InterPro" id="IPR014776">
    <property type="entry name" value="4pyrrole_Mease_sub2"/>
</dbReference>
<organism evidence="9 10">
    <name type="scientific">Legionella londiniensis</name>
    <dbReference type="NCBI Taxonomy" id="45068"/>
    <lineage>
        <taxon>Bacteria</taxon>
        <taxon>Pseudomonadati</taxon>
        <taxon>Pseudomonadota</taxon>
        <taxon>Gammaproteobacteria</taxon>
        <taxon>Legionellales</taxon>
        <taxon>Legionellaceae</taxon>
        <taxon>Legionella</taxon>
    </lineage>
</organism>
<dbReference type="HAMAP" id="MF_01877">
    <property type="entry name" value="16SrRNA_methyltr_I"/>
    <property type="match status" value="1"/>
</dbReference>
<dbReference type="InterPro" id="IPR014777">
    <property type="entry name" value="4pyrrole_Mease_sub1"/>
</dbReference>
<protein>
    <recommendedName>
        <fullName evidence="6">Ribosomal RNA small subunit methyltransferase I</fullName>
        <ecNumber evidence="6">2.1.1.198</ecNumber>
    </recommendedName>
    <alternativeName>
        <fullName evidence="6">16S rRNA 2'-O-ribose C1402 methyltransferase</fullName>
    </alternativeName>
    <alternativeName>
        <fullName evidence="6">rRNA (cytidine-2'-O-)-methyltransferase RsmI</fullName>
    </alternativeName>
</protein>
<feature type="domain" description="RsmI HTH" evidence="8">
    <location>
        <begin position="244"/>
        <end position="282"/>
    </location>
</feature>
<accession>A0A0W0VP75</accession>
<proteinExistence type="inferred from homology"/>
<dbReference type="GO" id="GO:0005737">
    <property type="term" value="C:cytoplasm"/>
    <property type="evidence" value="ECO:0007669"/>
    <property type="project" value="UniProtKB-SubCell"/>
</dbReference>
<dbReference type="Proteomes" id="UP000054997">
    <property type="component" value="Unassembled WGS sequence"/>
</dbReference>
<dbReference type="InterPro" id="IPR008189">
    <property type="entry name" value="rRNA_ssu_MeTfrase_I"/>
</dbReference>
<keyword evidence="2 6" id="KW-0698">rRNA processing</keyword>
<evidence type="ECO:0000313" key="10">
    <source>
        <dbReference type="Proteomes" id="UP000054997"/>
    </source>
</evidence>
<dbReference type="Pfam" id="PF00590">
    <property type="entry name" value="TP_methylase"/>
    <property type="match status" value="1"/>
</dbReference>
<evidence type="ECO:0000256" key="4">
    <source>
        <dbReference type="ARBA" id="ARBA00022679"/>
    </source>
</evidence>
<evidence type="ECO:0000256" key="6">
    <source>
        <dbReference type="HAMAP-Rule" id="MF_01877"/>
    </source>
</evidence>
<dbReference type="PATRIC" id="fig|45068.5.peg.992"/>
<dbReference type="Pfam" id="PF23016">
    <property type="entry name" value="RsmI_C"/>
    <property type="match status" value="1"/>
</dbReference>
<dbReference type="STRING" id="45068.Llon_0922"/>
<evidence type="ECO:0000259" key="8">
    <source>
        <dbReference type="Pfam" id="PF23016"/>
    </source>
</evidence>
<dbReference type="RefSeq" id="WP_058528917.1">
    <property type="nucleotide sequence ID" value="NZ_CAAAHZ010000002.1"/>
</dbReference>
<evidence type="ECO:0000256" key="2">
    <source>
        <dbReference type="ARBA" id="ARBA00022552"/>
    </source>
</evidence>
<keyword evidence="5 6" id="KW-0949">S-adenosyl-L-methionine</keyword>
<dbReference type="InterPro" id="IPR035996">
    <property type="entry name" value="4pyrrol_Methylase_sf"/>
</dbReference>
<dbReference type="FunFam" id="3.30.950.10:FF:000002">
    <property type="entry name" value="Ribosomal RNA small subunit methyltransferase I"/>
    <property type="match status" value="1"/>
</dbReference>
<reference evidence="9 10" key="1">
    <citation type="submission" date="2015-11" db="EMBL/GenBank/DDBJ databases">
        <title>Genomic analysis of 38 Legionella species identifies large and diverse effector repertoires.</title>
        <authorList>
            <person name="Burstein D."/>
            <person name="Amaro F."/>
            <person name="Zusman T."/>
            <person name="Lifshitz Z."/>
            <person name="Cohen O."/>
            <person name="Gilbert J.A."/>
            <person name="Pupko T."/>
            <person name="Shuman H.A."/>
            <person name="Segal G."/>
        </authorList>
    </citation>
    <scope>NUCLEOTIDE SEQUENCE [LARGE SCALE GENOMIC DNA]</scope>
    <source>
        <strain evidence="9 10">ATCC 49505</strain>
    </source>
</reference>
<dbReference type="PANTHER" id="PTHR46111">
    <property type="entry name" value="RIBOSOMAL RNA SMALL SUBUNIT METHYLTRANSFERASE I"/>
    <property type="match status" value="1"/>
</dbReference>
<dbReference type="GO" id="GO:0070677">
    <property type="term" value="F:rRNA (cytosine-2'-O-)-methyltransferase activity"/>
    <property type="evidence" value="ECO:0007669"/>
    <property type="project" value="UniProtKB-UniRule"/>
</dbReference>
<dbReference type="PIRSF" id="PIRSF005917">
    <property type="entry name" value="MTase_YraL"/>
    <property type="match status" value="1"/>
</dbReference>
<keyword evidence="3 6" id="KW-0489">Methyltransferase</keyword>